<dbReference type="PROSITE" id="PS50082">
    <property type="entry name" value="WD_REPEATS_2"/>
    <property type="match status" value="2"/>
</dbReference>
<evidence type="ECO:0000313" key="7">
    <source>
        <dbReference type="Proteomes" id="UP000265566"/>
    </source>
</evidence>
<dbReference type="GO" id="GO:0000127">
    <property type="term" value="C:transcription factor TFIIIC complex"/>
    <property type="evidence" value="ECO:0000318"/>
    <property type="project" value="GO_Central"/>
</dbReference>
<reference evidence="4" key="5">
    <citation type="journal article" date="2018" name="Nat. Plants">
        <title>Whole-genome landscape of Medicago truncatula symbiotic genes.</title>
        <authorList>
            <person name="Pecrix Y."/>
            <person name="Gamas P."/>
            <person name="Carrere S."/>
        </authorList>
    </citation>
    <scope>NUCLEOTIDE SEQUENCE</scope>
    <source>
        <tissue evidence="4">Leaves</tissue>
    </source>
</reference>
<dbReference type="PANTHER" id="PTHR15496:SF2">
    <property type="entry name" value="GENERAL TRANSCRIPTION FACTOR 3C POLYPEPTIDE 4"/>
    <property type="match status" value="1"/>
</dbReference>
<dbReference type="GO" id="GO:0004402">
    <property type="term" value="F:histone acetyltransferase activity"/>
    <property type="evidence" value="ECO:0007669"/>
    <property type="project" value="InterPro"/>
</dbReference>
<feature type="domain" description="Transcription factor IIIC 90kDa subunit N-terminal" evidence="2">
    <location>
        <begin position="87"/>
        <end position="474"/>
    </location>
</feature>
<evidence type="ECO:0000313" key="4">
    <source>
        <dbReference type="EMBL" id="RHN79165.1"/>
    </source>
</evidence>
<gene>
    <name evidence="5" type="primary">11420781</name>
    <name evidence="3" type="ordered locus">MTR_1g059090</name>
    <name evidence="4" type="ORF">MtrunA17_Chr1g0174111</name>
</gene>
<dbReference type="InterPro" id="IPR044230">
    <property type="entry name" value="GTF3C4"/>
</dbReference>
<keyword evidence="1" id="KW-0853">WD repeat</keyword>
<protein>
    <submittedName>
        <fullName evidence="4">Putative transcription factor WD40-like family</fullName>
    </submittedName>
    <submittedName>
        <fullName evidence="3">Transducin/WD40 repeat protein</fullName>
    </submittedName>
</protein>
<dbReference type="InterPro" id="IPR015943">
    <property type="entry name" value="WD40/YVTN_repeat-like_dom_sf"/>
</dbReference>
<dbReference type="Gene3D" id="2.130.10.10">
    <property type="entry name" value="YVTN repeat-like/Quinoprotein amine dehydrogenase"/>
    <property type="match status" value="2"/>
</dbReference>
<dbReference type="STRING" id="3880.A0A072VIF9"/>
<dbReference type="OrthoDB" id="6021743at2759"/>
<dbReference type="EMBL" id="PSQE01000001">
    <property type="protein sequence ID" value="RHN79165.1"/>
    <property type="molecule type" value="Genomic_DNA"/>
</dbReference>
<feature type="repeat" description="WD" evidence="1">
    <location>
        <begin position="306"/>
        <end position="318"/>
    </location>
</feature>
<accession>A0A072VIF9</accession>
<dbReference type="Gramene" id="rna2894">
    <property type="protein sequence ID" value="RHN79165.1"/>
    <property type="gene ID" value="gene2894"/>
</dbReference>
<evidence type="ECO:0000313" key="3">
    <source>
        <dbReference type="EMBL" id="KEH41612.1"/>
    </source>
</evidence>
<evidence type="ECO:0000256" key="1">
    <source>
        <dbReference type="PROSITE-ProRule" id="PRU00221"/>
    </source>
</evidence>
<dbReference type="Proteomes" id="UP000002051">
    <property type="component" value="Unassembled WGS sequence"/>
</dbReference>
<dbReference type="GO" id="GO:0006384">
    <property type="term" value="P:transcription initiation at RNA polymerase III promoter"/>
    <property type="evidence" value="ECO:0007669"/>
    <property type="project" value="InterPro"/>
</dbReference>
<dbReference type="ExpressionAtlas" id="A0A072VIF9">
    <property type="expression patterns" value="differential"/>
</dbReference>
<dbReference type="Proteomes" id="UP000265566">
    <property type="component" value="Chromosome 1"/>
</dbReference>
<dbReference type="EnsemblPlants" id="KEH41612">
    <property type="protein sequence ID" value="KEH41612"/>
    <property type="gene ID" value="MTR_1g059090"/>
</dbReference>
<reference evidence="7" key="4">
    <citation type="journal article" date="2018" name="Nat. Plants">
        <title>Whole-genome landscape of Medicago truncatula symbiotic genes.</title>
        <authorList>
            <person name="Pecrix Y."/>
            <person name="Staton S.E."/>
            <person name="Sallet E."/>
            <person name="Lelandais-Briere C."/>
            <person name="Moreau S."/>
            <person name="Carrere S."/>
            <person name="Blein T."/>
            <person name="Jardinaud M.F."/>
            <person name="Latrasse D."/>
            <person name="Zouine M."/>
            <person name="Zahm M."/>
            <person name="Kreplak J."/>
            <person name="Mayjonade B."/>
            <person name="Satge C."/>
            <person name="Perez M."/>
            <person name="Cauet S."/>
            <person name="Marande W."/>
            <person name="Chantry-Darmon C."/>
            <person name="Lopez-Roques C."/>
            <person name="Bouchez O."/>
            <person name="Berard A."/>
            <person name="Debelle F."/>
            <person name="Munos S."/>
            <person name="Bendahmane A."/>
            <person name="Berges H."/>
            <person name="Niebel A."/>
            <person name="Buitink J."/>
            <person name="Frugier F."/>
            <person name="Benhamed M."/>
            <person name="Crespi M."/>
            <person name="Gouzy J."/>
            <person name="Gamas P."/>
        </authorList>
    </citation>
    <scope>NUCLEOTIDE SEQUENCE [LARGE SCALE GENOMIC DNA]</scope>
    <source>
        <strain evidence="7">cv. Jemalong A17</strain>
    </source>
</reference>
<evidence type="ECO:0000313" key="6">
    <source>
        <dbReference type="Proteomes" id="UP000002051"/>
    </source>
</evidence>
<feature type="repeat" description="WD" evidence="1">
    <location>
        <begin position="394"/>
        <end position="425"/>
    </location>
</feature>
<dbReference type="SMART" id="SM00320">
    <property type="entry name" value="WD40"/>
    <property type="match status" value="4"/>
</dbReference>
<dbReference type="EMBL" id="CM001217">
    <property type="protein sequence ID" value="KEH41612.1"/>
    <property type="molecule type" value="Genomic_DNA"/>
</dbReference>
<dbReference type="InterPro" id="IPR001680">
    <property type="entry name" value="WD40_rpt"/>
</dbReference>
<evidence type="ECO:0000259" key="2">
    <source>
        <dbReference type="Pfam" id="PF12657"/>
    </source>
</evidence>
<dbReference type="InterPro" id="IPR024761">
    <property type="entry name" value="TFIIIC_delta_N"/>
</dbReference>
<reference evidence="3 6" key="2">
    <citation type="journal article" date="2014" name="BMC Genomics">
        <title>An improved genome release (version Mt4.0) for the model legume Medicago truncatula.</title>
        <authorList>
            <person name="Tang H."/>
            <person name="Krishnakumar V."/>
            <person name="Bidwell S."/>
            <person name="Rosen B."/>
            <person name="Chan A."/>
            <person name="Zhou S."/>
            <person name="Gentzbittel L."/>
            <person name="Childs K.L."/>
            <person name="Yandell M."/>
            <person name="Gundlach H."/>
            <person name="Mayer K.F."/>
            <person name="Schwartz D.C."/>
            <person name="Town C.D."/>
        </authorList>
    </citation>
    <scope>GENOME REANNOTATION</scope>
    <source>
        <strain evidence="3">A17</strain>
        <strain evidence="5 6">cv. Jemalong A17</strain>
    </source>
</reference>
<dbReference type="Pfam" id="PF12657">
    <property type="entry name" value="TFIIIC_delta"/>
    <property type="match status" value="1"/>
</dbReference>
<dbReference type="SUPFAM" id="SSF50978">
    <property type="entry name" value="WD40 repeat-like"/>
    <property type="match status" value="1"/>
</dbReference>
<dbReference type="PANTHER" id="PTHR15496">
    <property type="entry name" value="GENERAL TRANSCRIPTION FACTOR 3C POLYPEPTIDE 4 FAMILY"/>
    <property type="match status" value="1"/>
</dbReference>
<sequence>MGSQPSPLQPAMLMGSPSFPNALAWSHDNLIAAASGHFVTILRPDLPNGPRGLIKVIPNEPLILGFIDRKDLHSGCLLPTALYRDDKPVVRSISWSPLGMAPNSGCLIAVCTSDGHVKVYRPPFCDFCAEWIEVVDITQRLYEYFRCTEFQGTGGSNSLDFSEVPSNRPCLLKNASGQVDSVTPNDEVSEKMPESQLLSLISADEYASRSAMLYSLVVSWSPLLHVASEFYPDPNRNASVSLLAVGGKSGKISLWRFHQPDCFTIEDRKVPAVVKFIGLLHAHNSWITTMSWLLFAFDSLNPQIILVTGSSDGSVKVWLGDNDKLLKSSEVDPNSFLLLKEVITANAVPVSVLSVTVHVQYPSKMLLAIGKVSGSIEIWLCDISSREFDKLGSYDAHYYAVTSLTWAFDGRFLCSCSQDNILRGWILHERLLDEIPIFSDMPRSNDSTCPSRDTFESCFGVAVSPGNLVIATVHCFDIDKLNRMYEGRILRAAIEYFWIGGLQVDVLLKSPFSCNIEELPTFPEKELTYWGANIIWSLNHYQCVDKPLVFWDIIAALLAFKENKSKYVEHLVVKWLSLSFLGSHMNLPPEEVLSRLISRLSDIPSRLLHLLNIICRRVMLAQLDADQLTIINSKFQNMDGVCPVIEEEMTKWVEVLLGSERELRERNVGLSFSALQTSMFNQEATPSLPGRWYPVGLAQMEQWVALNQEDIHDQLKSIASKVTHEKSRFVPKKCSAMESCNYCSAPVPFESPEFGFCQSENCSSGNVKRRKLLRCAVCMEVCPSTPLWFCVCCHRFVFRLAPEPLFRMSSFCIDSDSSNSSSQAVSSKPLCPFCGILLQRKQPDFLLSSSPV</sequence>
<dbReference type="InterPro" id="IPR036322">
    <property type="entry name" value="WD40_repeat_dom_sf"/>
</dbReference>
<proteinExistence type="predicted"/>
<reference evidence="5" key="3">
    <citation type="submission" date="2015-04" db="UniProtKB">
        <authorList>
            <consortium name="EnsemblPlants"/>
        </authorList>
    </citation>
    <scope>IDENTIFICATION</scope>
    <source>
        <strain evidence="5">cv. Jemalong A17</strain>
    </source>
</reference>
<organism evidence="3 6">
    <name type="scientific">Medicago truncatula</name>
    <name type="common">Barrel medic</name>
    <name type="synonym">Medicago tribuloides</name>
    <dbReference type="NCBI Taxonomy" id="3880"/>
    <lineage>
        <taxon>Eukaryota</taxon>
        <taxon>Viridiplantae</taxon>
        <taxon>Streptophyta</taxon>
        <taxon>Embryophyta</taxon>
        <taxon>Tracheophyta</taxon>
        <taxon>Spermatophyta</taxon>
        <taxon>Magnoliopsida</taxon>
        <taxon>eudicotyledons</taxon>
        <taxon>Gunneridae</taxon>
        <taxon>Pentapetalae</taxon>
        <taxon>rosids</taxon>
        <taxon>fabids</taxon>
        <taxon>Fabales</taxon>
        <taxon>Fabaceae</taxon>
        <taxon>Papilionoideae</taxon>
        <taxon>50 kb inversion clade</taxon>
        <taxon>NPAAA clade</taxon>
        <taxon>Hologalegina</taxon>
        <taxon>IRL clade</taxon>
        <taxon>Trifolieae</taxon>
        <taxon>Medicago</taxon>
    </lineage>
</organism>
<evidence type="ECO:0000313" key="5">
    <source>
        <dbReference type="EnsemblPlants" id="KEH41612"/>
    </source>
</evidence>
<keyword evidence="6" id="KW-1185">Reference proteome</keyword>
<dbReference type="AlphaFoldDB" id="A0A072VIF9"/>
<reference evidence="3 6" key="1">
    <citation type="journal article" date="2011" name="Nature">
        <title>The Medicago genome provides insight into the evolution of rhizobial symbioses.</title>
        <authorList>
            <person name="Young N.D."/>
            <person name="Debelle F."/>
            <person name="Oldroyd G.E."/>
            <person name="Geurts R."/>
            <person name="Cannon S.B."/>
            <person name="Udvardi M.K."/>
            <person name="Benedito V.A."/>
            <person name="Mayer K.F."/>
            <person name="Gouzy J."/>
            <person name="Schoof H."/>
            <person name="Van de Peer Y."/>
            <person name="Proost S."/>
            <person name="Cook D.R."/>
            <person name="Meyers B.C."/>
            <person name="Spannagl M."/>
            <person name="Cheung F."/>
            <person name="De Mita S."/>
            <person name="Krishnakumar V."/>
            <person name="Gundlach H."/>
            <person name="Zhou S."/>
            <person name="Mudge J."/>
            <person name="Bharti A.K."/>
            <person name="Murray J.D."/>
            <person name="Naoumkina M.A."/>
            <person name="Rosen B."/>
            <person name="Silverstein K.A."/>
            <person name="Tang H."/>
            <person name="Rombauts S."/>
            <person name="Zhao P.X."/>
            <person name="Zhou P."/>
            <person name="Barbe V."/>
            <person name="Bardou P."/>
            <person name="Bechner M."/>
            <person name="Bellec A."/>
            <person name="Berger A."/>
            <person name="Berges H."/>
            <person name="Bidwell S."/>
            <person name="Bisseling T."/>
            <person name="Choisne N."/>
            <person name="Couloux A."/>
            <person name="Denny R."/>
            <person name="Deshpande S."/>
            <person name="Dai X."/>
            <person name="Doyle J.J."/>
            <person name="Dudez A.M."/>
            <person name="Farmer A.D."/>
            <person name="Fouteau S."/>
            <person name="Franken C."/>
            <person name="Gibelin C."/>
            <person name="Gish J."/>
            <person name="Goldstein S."/>
            <person name="Gonzalez A.J."/>
            <person name="Green P.J."/>
            <person name="Hallab A."/>
            <person name="Hartog M."/>
            <person name="Hua A."/>
            <person name="Humphray S.J."/>
            <person name="Jeong D.H."/>
            <person name="Jing Y."/>
            <person name="Jocker A."/>
            <person name="Kenton S.M."/>
            <person name="Kim D.J."/>
            <person name="Klee K."/>
            <person name="Lai H."/>
            <person name="Lang C."/>
            <person name="Lin S."/>
            <person name="Macmil S.L."/>
            <person name="Magdelenat G."/>
            <person name="Matthews L."/>
            <person name="McCorrison J."/>
            <person name="Monaghan E.L."/>
            <person name="Mun J.H."/>
            <person name="Najar F.Z."/>
            <person name="Nicholson C."/>
            <person name="Noirot C."/>
            <person name="O'Bleness M."/>
            <person name="Paule C.R."/>
            <person name="Poulain J."/>
            <person name="Prion F."/>
            <person name="Qin B."/>
            <person name="Qu C."/>
            <person name="Retzel E.F."/>
            <person name="Riddle C."/>
            <person name="Sallet E."/>
            <person name="Samain S."/>
            <person name="Samson N."/>
            <person name="Sanders I."/>
            <person name="Saurat O."/>
            <person name="Scarpelli C."/>
            <person name="Schiex T."/>
            <person name="Segurens B."/>
            <person name="Severin A.J."/>
            <person name="Sherrier D.J."/>
            <person name="Shi R."/>
            <person name="Sims S."/>
            <person name="Singer S.R."/>
            <person name="Sinharoy S."/>
            <person name="Sterck L."/>
            <person name="Viollet A."/>
            <person name="Wang B.B."/>
            <person name="Wang K."/>
            <person name="Wang M."/>
            <person name="Wang X."/>
            <person name="Warfsmann J."/>
            <person name="Weissenbach J."/>
            <person name="White D.D."/>
            <person name="White J.D."/>
            <person name="Wiley G.B."/>
            <person name="Wincker P."/>
            <person name="Xing Y."/>
            <person name="Yang L."/>
            <person name="Yao Z."/>
            <person name="Ying F."/>
            <person name="Zhai J."/>
            <person name="Zhou L."/>
            <person name="Zuber A."/>
            <person name="Denarie J."/>
            <person name="Dixon R.A."/>
            <person name="May G.D."/>
            <person name="Schwartz D.C."/>
            <person name="Rogers J."/>
            <person name="Quetier F."/>
            <person name="Town C.D."/>
            <person name="Roe B.A."/>
        </authorList>
    </citation>
    <scope>NUCLEOTIDE SEQUENCE [LARGE SCALE GENOMIC DNA]</scope>
    <source>
        <strain evidence="3">A17</strain>
        <strain evidence="5 6">cv. Jemalong A17</strain>
    </source>
</reference>
<name>A0A072VIF9_MEDTR</name>